<evidence type="ECO:0000313" key="2">
    <source>
        <dbReference type="EMBL" id="KOS07492.1"/>
    </source>
</evidence>
<dbReference type="PATRIC" id="fig|1202724.3.peg.3456"/>
<feature type="transmembrane region" description="Helical" evidence="1">
    <location>
        <begin position="280"/>
        <end position="306"/>
    </location>
</feature>
<evidence type="ECO:0000313" key="3">
    <source>
        <dbReference type="Proteomes" id="UP000037755"/>
    </source>
</evidence>
<sequence>MQALSHKTKQYLVLVAKLLVVGAAFYYIAHRLGNDKALDWQQLSAILSSSKAILPIAIVLVLTVLNRFFEILKWQALVSTFTAISLWQSTKQVLAAVTLAIFTPNGLGEYAAKALYYRKEQAKQVIFLNLVCNGIQMIIAVLAGIAGIIVFNSRYHLVPALLLTLILLGVLAVIGLVFMSRKIAIKGYSLQRLFENIKLIPKQIHRKNMLYAVLRYLCIIHQHYLIFIAFGVQQPYFMMIAAIAAVYFLGSSLPNFTFTDFAVRGSVAVLFFSKMDVNEWVIVIAATLQWLLNIVLPVTIGSWFVLRFKPNRPAHQE</sequence>
<feature type="transmembrane region" description="Helical" evidence="1">
    <location>
        <begin position="49"/>
        <end position="69"/>
    </location>
</feature>
<organism evidence="2 3">
    <name type="scientific">Flavobacterium akiainvivens</name>
    <dbReference type="NCBI Taxonomy" id="1202724"/>
    <lineage>
        <taxon>Bacteria</taxon>
        <taxon>Pseudomonadati</taxon>
        <taxon>Bacteroidota</taxon>
        <taxon>Flavobacteriia</taxon>
        <taxon>Flavobacteriales</taxon>
        <taxon>Flavobacteriaceae</taxon>
        <taxon>Flavobacterium</taxon>
    </lineage>
</organism>
<reference evidence="2 3" key="1">
    <citation type="submission" date="2015-08" db="EMBL/GenBank/DDBJ databases">
        <title>Whole genome sequence of Flavobacterium akiainvivens IK-1T, from decaying Wikstroemia oahuensis, an endemic Hawaiian shrub.</title>
        <authorList>
            <person name="Wan X."/>
            <person name="Hou S."/>
            <person name="Saito J."/>
            <person name="Donachie S."/>
        </authorList>
    </citation>
    <scope>NUCLEOTIDE SEQUENCE [LARGE SCALE GENOMIC DNA]</scope>
    <source>
        <strain evidence="2 3">IK-1</strain>
    </source>
</reference>
<dbReference type="STRING" id="1202724.AM493_16645"/>
<feature type="transmembrane region" description="Helical" evidence="1">
    <location>
        <begin position="126"/>
        <end position="151"/>
    </location>
</feature>
<comment type="caution">
    <text evidence="2">The sequence shown here is derived from an EMBL/GenBank/DDBJ whole genome shotgun (WGS) entry which is preliminary data.</text>
</comment>
<dbReference type="AlphaFoldDB" id="A0A0M9VJ93"/>
<evidence type="ECO:0008006" key="4">
    <source>
        <dbReference type="Google" id="ProtNLM"/>
    </source>
</evidence>
<keyword evidence="1" id="KW-0812">Transmembrane</keyword>
<feature type="transmembrane region" description="Helical" evidence="1">
    <location>
        <begin position="224"/>
        <end position="249"/>
    </location>
</feature>
<name>A0A0M9VJ93_9FLAO</name>
<dbReference type="Proteomes" id="UP000037755">
    <property type="component" value="Unassembled WGS sequence"/>
</dbReference>
<dbReference type="RefSeq" id="WP_054409155.1">
    <property type="nucleotide sequence ID" value="NZ_FOYA01000011.1"/>
</dbReference>
<proteinExistence type="predicted"/>
<feature type="transmembrane region" description="Helical" evidence="1">
    <location>
        <begin position="12"/>
        <end position="29"/>
    </location>
</feature>
<evidence type="ECO:0000256" key="1">
    <source>
        <dbReference type="SAM" id="Phobius"/>
    </source>
</evidence>
<protein>
    <recommendedName>
        <fullName evidence="4">Lysylphosphatidylglycerol synthetase</fullName>
    </recommendedName>
</protein>
<keyword evidence="1" id="KW-1133">Transmembrane helix</keyword>
<dbReference type="OrthoDB" id="1121314at2"/>
<keyword evidence="3" id="KW-1185">Reference proteome</keyword>
<feature type="transmembrane region" description="Helical" evidence="1">
    <location>
        <begin position="157"/>
        <end position="179"/>
    </location>
</feature>
<dbReference type="EMBL" id="LIYD01000005">
    <property type="protein sequence ID" value="KOS07492.1"/>
    <property type="molecule type" value="Genomic_DNA"/>
</dbReference>
<gene>
    <name evidence="2" type="ORF">AM493_16645</name>
</gene>
<accession>A0A0M9VJ93</accession>
<keyword evidence="1" id="KW-0472">Membrane</keyword>